<sequence>MFDAPTRGRIGRALWLALCLTCVALPGTAGESADLTRGLKVAYLYNFTRFVEWPRQAAEVPFVIAVIGDDPLAAALRQLEREGRRVGAAPIRIVQADAVAQIGDARILFVGTAAAARLPAILEAVADRPVLLVGDSPGFVGHGVAINFFLKPDILGEGERLRFAIDPRALQGRGLKVSSRLYDVAELVR</sequence>
<name>A0A2K8UEK4_9GAMM</name>
<evidence type="ECO:0000313" key="2">
    <source>
        <dbReference type="EMBL" id="AUB83937.1"/>
    </source>
</evidence>
<dbReference type="KEGG" id="tsy:THSYN_25395"/>
<feature type="chain" id="PRO_5014655510" description="DUF4154 domain-containing protein" evidence="1">
    <location>
        <begin position="30"/>
        <end position="189"/>
    </location>
</feature>
<feature type="signal peptide" evidence="1">
    <location>
        <begin position="1"/>
        <end position="29"/>
    </location>
</feature>
<dbReference type="Proteomes" id="UP000232638">
    <property type="component" value="Chromosome"/>
</dbReference>
<protein>
    <recommendedName>
        <fullName evidence="4">DUF4154 domain-containing protein</fullName>
    </recommendedName>
</protein>
<dbReference type="InterPro" id="IPR025293">
    <property type="entry name" value="YfiR/HmsC-like"/>
</dbReference>
<keyword evidence="1" id="KW-0732">Signal</keyword>
<keyword evidence="3" id="KW-1185">Reference proteome</keyword>
<dbReference type="AlphaFoldDB" id="A0A2K8UEK4"/>
<dbReference type="EMBL" id="CP020370">
    <property type="protein sequence ID" value="AUB83937.1"/>
    <property type="molecule type" value="Genomic_DNA"/>
</dbReference>
<evidence type="ECO:0000313" key="3">
    <source>
        <dbReference type="Proteomes" id="UP000232638"/>
    </source>
</evidence>
<proteinExistence type="predicted"/>
<reference evidence="2 3" key="1">
    <citation type="submission" date="2017-03" db="EMBL/GenBank/DDBJ databases">
        <title>Complete genome sequence of Candidatus 'Thiodictyon syntrophicum' sp. nov. strain Cad16T, a photolithoautotroph purple sulfur bacterium isolated from an alpine meromictic lake.</title>
        <authorList>
            <person name="Luedin S.M."/>
            <person name="Pothier J.F."/>
            <person name="Danza F."/>
            <person name="Storelli N."/>
            <person name="Wittwer M."/>
            <person name="Tonolla M."/>
        </authorList>
    </citation>
    <scope>NUCLEOTIDE SEQUENCE [LARGE SCALE GENOMIC DNA]</scope>
    <source>
        <strain evidence="2 3">Cad16T</strain>
    </source>
</reference>
<dbReference type="Pfam" id="PF13689">
    <property type="entry name" value="DUF4154"/>
    <property type="match status" value="1"/>
</dbReference>
<dbReference type="OrthoDB" id="277577at2"/>
<gene>
    <name evidence="2" type="ORF">THSYN_25395</name>
</gene>
<dbReference type="RefSeq" id="WP_100921612.1">
    <property type="nucleotide sequence ID" value="NZ_CP020370.1"/>
</dbReference>
<organism evidence="2 3">
    <name type="scientific">Candidatus Thiodictyon syntrophicum</name>
    <dbReference type="NCBI Taxonomy" id="1166950"/>
    <lineage>
        <taxon>Bacteria</taxon>
        <taxon>Pseudomonadati</taxon>
        <taxon>Pseudomonadota</taxon>
        <taxon>Gammaproteobacteria</taxon>
        <taxon>Chromatiales</taxon>
        <taxon>Chromatiaceae</taxon>
        <taxon>Thiodictyon</taxon>
    </lineage>
</organism>
<evidence type="ECO:0000256" key="1">
    <source>
        <dbReference type="SAM" id="SignalP"/>
    </source>
</evidence>
<accession>A0A2K8UEK4</accession>
<evidence type="ECO:0008006" key="4">
    <source>
        <dbReference type="Google" id="ProtNLM"/>
    </source>
</evidence>